<keyword evidence="3" id="KW-0270">Exopolysaccharide synthesis</keyword>
<feature type="domain" description="Stealth protein CR1 conserved region 1" evidence="7">
    <location>
        <begin position="634"/>
        <end position="659"/>
    </location>
</feature>
<dbReference type="GO" id="GO:0016757">
    <property type="term" value="F:glycosyltransferase activity"/>
    <property type="evidence" value="ECO:0007669"/>
    <property type="project" value="InterPro"/>
</dbReference>
<evidence type="ECO:0000259" key="8">
    <source>
        <dbReference type="Pfam" id="PF17102"/>
    </source>
</evidence>
<evidence type="ECO:0000259" key="7">
    <source>
        <dbReference type="Pfam" id="PF17101"/>
    </source>
</evidence>
<evidence type="ECO:0000256" key="1">
    <source>
        <dbReference type="ARBA" id="ARBA00007583"/>
    </source>
</evidence>
<dbReference type="InterPro" id="IPR031357">
    <property type="entry name" value="Stealth_CR3"/>
</dbReference>
<dbReference type="RefSeq" id="WP_089303861.1">
    <property type="nucleotide sequence ID" value="NZ_FZOO01000001.1"/>
</dbReference>
<feature type="compositionally biased region" description="Basic and acidic residues" evidence="4">
    <location>
        <begin position="404"/>
        <end position="416"/>
    </location>
</feature>
<feature type="region of interest" description="Disordered" evidence="4">
    <location>
        <begin position="403"/>
        <end position="447"/>
    </location>
</feature>
<dbReference type="SUPFAM" id="SSF53756">
    <property type="entry name" value="UDP-Glycosyltransferase/glycogen phosphorylase"/>
    <property type="match status" value="1"/>
</dbReference>
<sequence length="943" mass="103449">MKITYLLTWPYEMGGTERTVITQAEAMALRHDVEIVGVMSSRAVPFFPIPPSVPHRILVRTDEEGAPTVADGVDLPAERHAELHGAPSRLVPATWEPAFSQLTDLAVDQWFATLDCDVLVTTTPPLLALASQLAPDRVVVVHQEHRTSERRGSSLAPLTSHGPRVDAVAFLTATSAEHFRESWGSAAPVVLQVLNPLPPELRPTSDHERPLIVAAGRLTGEKRFDHLIDAFAPVAEEHPEWTLRIFGDGPNETQLRRQLTRLQLTDRVELLGRSSAMGAEWASASIAALSSRSEGLGLVIQEAMAAGTPVVSYACPNGPAELITHGVNGVLVENGNVGELSAALLALVADPERRRLLGEAARLRARAFDAHVIAEQWEGHFTALLQDVRPGETRLARVIRRTHDRSPHVTRPRDTAEPVAPDTPLAADASDTTDPRGTDGAPLRPGAAHDVVLVSGRETVVNTGLLPEDARRENLRTTVEALAVAGAPAFHLPAAGPPRIVVVPAAHRAEVAGALHRAASGGGLFLAPVAPNGRHGRPVPADDAEELWRAEPQRIRVYRRWGNPERTLFYGADLGCDVAFWQEEGDLLVGAPGGIVTEVPVSWLASRITALVDEVAVPELPRLSGLTLVDQVTFPVDAVYTWVDGSDPAWLAERHRRRRDAGHQLHLEADSEARFRSRDELRFSLRSLQYHAPWIRHVFLVTAGQTPAWLAEEHPGVTLVDHRDVFTRAEDLPTFNSHAIESQLHHIDGLSEHFIYVNDDVFFGRSVRPTQFFTPGGLPAVFRSPTLVGFPEGVAAPHVRAALNNRRLLQQDFGQTLTNGLLHVAHPLRRSVLHELEKRYPTEFAATSGHPFRHDEDISVTSSLFQHYALLTGQAVAASLRVAYVGLGGRDVGRRLTRLLAERNFDVFSVGDFHESELPLQEIDDMVRSFLQAYWPFPGRHER</sequence>
<gene>
    <name evidence="9" type="ORF">SAMN06893096_101341</name>
</gene>
<dbReference type="GO" id="GO:0000271">
    <property type="term" value="P:polysaccharide biosynthetic process"/>
    <property type="evidence" value="ECO:0007669"/>
    <property type="project" value="UniProtKB-KW"/>
</dbReference>
<feature type="domain" description="Glycosyl transferase family 1" evidence="5">
    <location>
        <begin position="205"/>
        <end position="363"/>
    </location>
</feature>
<evidence type="ECO:0000256" key="4">
    <source>
        <dbReference type="SAM" id="MobiDB-lite"/>
    </source>
</evidence>
<dbReference type="Gene3D" id="3.40.50.2000">
    <property type="entry name" value="Glycogen Phosphorylase B"/>
    <property type="match status" value="2"/>
</dbReference>
<evidence type="ECO:0000313" key="9">
    <source>
        <dbReference type="EMBL" id="SNS01102.1"/>
    </source>
</evidence>
<dbReference type="Pfam" id="PF00534">
    <property type="entry name" value="Glycos_transf_1"/>
    <property type="match status" value="1"/>
</dbReference>
<dbReference type="InterPro" id="IPR021520">
    <property type="entry name" value="Stealth_CR2"/>
</dbReference>
<name>A0A239B0L1_9ACTN</name>
<keyword evidence="10" id="KW-1185">Reference proteome</keyword>
<proteinExistence type="inferred from homology"/>
<dbReference type="GO" id="GO:0016772">
    <property type="term" value="F:transferase activity, transferring phosphorus-containing groups"/>
    <property type="evidence" value="ECO:0007669"/>
    <property type="project" value="InterPro"/>
</dbReference>
<dbReference type="Pfam" id="PF17101">
    <property type="entry name" value="Stealth_CR1"/>
    <property type="match status" value="1"/>
</dbReference>
<accession>A0A239B0L1</accession>
<evidence type="ECO:0000256" key="3">
    <source>
        <dbReference type="ARBA" id="ARBA00023169"/>
    </source>
</evidence>
<reference evidence="10" key="1">
    <citation type="submission" date="2017-06" db="EMBL/GenBank/DDBJ databases">
        <authorList>
            <person name="Varghese N."/>
            <person name="Submissions S."/>
        </authorList>
    </citation>
    <scope>NUCLEOTIDE SEQUENCE [LARGE SCALE GENOMIC DNA]</scope>
    <source>
        <strain evidence="10">DSM 46839</strain>
    </source>
</reference>
<organism evidence="9 10">
    <name type="scientific">Geodermatophilus pulveris</name>
    <dbReference type="NCBI Taxonomy" id="1564159"/>
    <lineage>
        <taxon>Bacteria</taxon>
        <taxon>Bacillati</taxon>
        <taxon>Actinomycetota</taxon>
        <taxon>Actinomycetes</taxon>
        <taxon>Geodermatophilales</taxon>
        <taxon>Geodermatophilaceae</taxon>
        <taxon>Geodermatophilus</taxon>
    </lineage>
</organism>
<dbReference type="Pfam" id="PF11380">
    <property type="entry name" value="Stealth_CR2"/>
    <property type="match status" value="1"/>
</dbReference>
<dbReference type="Proteomes" id="UP000198373">
    <property type="component" value="Unassembled WGS sequence"/>
</dbReference>
<dbReference type="InterPro" id="IPR001296">
    <property type="entry name" value="Glyco_trans_1"/>
</dbReference>
<dbReference type="PANTHER" id="PTHR24045:SF0">
    <property type="entry name" value="N-ACETYLGLUCOSAMINE-1-PHOSPHOTRANSFERASE SUBUNITS ALPHA_BETA"/>
    <property type="match status" value="1"/>
</dbReference>
<evidence type="ECO:0000256" key="2">
    <source>
        <dbReference type="ARBA" id="ARBA00022679"/>
    </source>
</evidence>
<evidence type="ECO:0000313" key="10">
    <source>
        <dbReference type="Proteomes" id="UP000198373"/>
    </source>
</evidence>
<dbReference type="InterPro" id="IPR047141">
    <property type="entry name" value="Stealth"/>
</dbReference>
<dbReference type="EMBL" id="FZOO01000001">
    <property type="protein sequence ID" value="SNS01102.1"/>
    <property type="molecule type" value="Genomic_DNA"/>
</dbReference>
<protein>
    <submittedName>
        <fullName evidence="9">Glycosyltransferase involved in cell wall bisynthesis</fullName>
    </submittedName>
</protein>
<comment type="similarity">
    <text evidence="1">Belongs to the stealth family.</text>
</comment>
<keyword evidence="2 9" id="KW-0808">Transferase</keyword>
<feature type="domain" description="Stealth protein CR2 conserved region 2" evidence="6">
    <location>
        <begin position="674"/>
        <end position="778"/>
    </location>
</feature>
<dbReference type="Pfam" id="PF17102">
    <property type="entry name" value="Stealth_CR3"/>
    <property type="match status" value="1"/>
</dbReference>
<evidence type="ECO:0000259" key="6">
    <source>
        <dbReference type="Pfam" id="PF11380"/>
    </source>
</evidence>
<dbReference type="OrthoDB" id="570545at2"/>
<feature type="domain" description="Stealth protein CR3 conserved region 3" evidence="8">
    <location>
        <begin position="823"/>
        <end position="869"/>
    </location>
</feature>
<dbReference type="InterPro" id="IPR031358">
    <property type="entry name" value="Stealth_CR1"/>
</dbReference>
<evidence type="ECO:0000259" key="5">
    <source>
        <dbReference type="Pfam" id="PF00534"/>
    </source>
</evidence>
<dbReference type="AlphaFoldDB" id="A0A239B0L1"/>
<dbReference type="PANTHER" id="PTHR24045">
    <property type="match status" value="1"/>
</dbReference>